<protein>
    <recommendedName>
        <fullName evidence="6">RING-type E3 ubiquitin transferase</fullName>
        <ecNumber evidence="6">2.3.2.27</ecNumber>
    </recommendedName>
</protein>
<dbReference type="PANTHER" id="PTHR46661">
    <property type="entry name" value="E3 UBIQUITIN-PROTEIN LIGASE ZNRF1-LIKE PROTEIN"/>
    <property type="match status" value="1"/>
</dbReference>
<dbReference type="InterPro" id="IPR000306">
    <property type="entry name" value="Znf_FYVE"/>
</dbReference>
<evidence type="ECO:0000256" key="6">
    <source>
        <dbReference type="ARBA" id="ARBA00012483"/>
    </source>
</evidence>
<dbReference type="EMBL" id="JAAMPI010000965">
    <property type="protein sequence ID" value="KAF4627457.1"/>
    <property type="molecule type" value="Genomic_DNA"/>
</dbReference>
<feature type="compositionally biased region" description="Basic and acidic residues" evidence="18">
    <location>
        <begin position="107"/>
        <end position="124"/>
    </location>
</feature>
<dbReference type="EC" id="2.3.2.27" evidence="6"/>
<evidence type="ECO:0000313" key="22">
    <source>
        <dbReference type="Proteomes" id="UP000566819"/>
    </source>
</evidence>
<feature type="region of interest" description="Disordered" evidence="18">
    <location>
        <begin position="1"/>
        <end position="38"/>
    </location>
</feature>
<dbReference type="GO" id="GO:0061630">
    <property type="term" value="F:ubiquitin protein ligase activity"/>
    <property type="evidence" value="ECO:0007669"/>
    <property type="project" value="UniProtKB-EC"/>
</dbReference>
<evidence type="ECO:0000256" key="10">
    <source>
        <dbReference type="ARBA" id="ARBA00022753"/>
    </source>
</evidence>
<keyword evidence="16" id="KW-0449">Lipoprotein</keyword>
<evidence type="ECO:0000256" key="5">
    <source>
        <dbReference type="ARBA" id="ARBA00004906"/>
    </source>
</evidence>
<dbReference type="InterPro" id="IPR017455">
    <property type="entry name" value="Znf_FYVE-rel"/>
</dbReference>
<dbReference type="Proteomes" id="UP000566819">
    <property type="component" value="Unassembled WGS sequence"/>
</dbReference>
<dbReference type="CDD" id="cd16489">
    <property type="entry name" value="mRING-CH-C4HC2H_ZNRF"/>
    <property type="match status" value="1"/>
</dbReference>
<dbReference type="GO" id="GO:0043161">
    <property type="term" value="P:proteasome-mediated ubiquitin-dependent protein catabolic process"/>
    <property type="evidence" value="ECO:0007669"/>
    <property type="project" value="TreeGrafter"/>
</dbReference>
<organism evidence="21 22">
    <name type="scientific">Cudoniella acicularis</name>
    <dbReference type="NCBI Taxonomy" id="354080"/>
    <lineage>
        <taxon>Eukaryota</taxon>
        <taxon>Fungi</taxon>
        <taxon>Dikarya</taxon>
        <taxon>Ascomycota</taxon>
        <taxon>Pezizomycotina</taxon>
        <taxon>Leotiomycetes</taxon>
        <taxon>Helotiales</taxon>
        <taxon>Tricladiaceae</taxon>
        <taxon>Cudoniella</taxon>
    </lineage>
</organism>
<keyword evidence="9" id="KW-0479">Metal-binding</keyword>
<dbReference type="Pfam" id="PF01363">
    <property type="entry name" value="FYVE"/>
    <property type="match status" value="1"/>
</dbReference>
<keyword evidence="8" id="KW-0519">Myristate</keyword>
<keyword evidence="14" id="KW-0472">Membrane</keyword>
<dbReference type="PANTHER" id="PTHR46661:SF4">
    <property type="entry name" value="RING-TYPE DOMAIN-CONTAINING PROTEIN"/>
    <property type="match status" value="1"/>
</dbReference>
<dbReference type="GO" id="GO:0070936">
    <property type="term" value="P:protein K48-linked ubiquitination"/>
    <property type="evidence" value="ECO:0007669"/>
    <property type="project" value="TreeGrafter"/>
</dbReference>
<feature type="compositionally biased region" description="Low complexity" evidence="18">
    <location>
        <begin position="503"/>
        <end position="520"/>
    </location>
</feature>
<comment type="catalytic activity">
    <reaction evidence="1">
        <text>S-ubiquitinyl-[E2 ubiquitin-conjugating enzyme]-L-cysteine + [acceptor protein]-L-lysine = [E2 ubiquitin-conjugating enzyme]-L-cysteine + N(6)-ubiquitinyl-[acceptor protein]-L-lysine.</text>
        <dbReference type="EC" id="2.3.2.27"/>
    </reaction>
</comment>
<evidence type="ECO:0000259" key="19">
    <source>
        <dbReference type="PROSITE" id="PS50089"/>
    </source>
</evidence>
<dbReference type="AlphaFoldDB" id="A0A8H4RFX0"/>
<sequence>MDAPGGPIAAASQARMGAMDERPLPPVPPNAEQPNLSIDPNEAAVYDRWLNAPHETQSDAARQYERWRDSGFRGSPSNYARNASELTAIPSATSSQLRSRENSTSSRNERGNGDVERLVNDSRVDSSFPMDGLSRPRADSSARQSVNSNMSNSASSSRERSVSHTPSSQSRYRRQAPAPPEVVVPRWQPDSEVTICPICRTQFSFFVRKHHCRKCGRVVCNSCSPHRITIPYQYIVQQPSDGTSPTTAAPTRPAIGPARAGSSSSATSIGGGERVRLCNPCVPDPNVAPPQVNQTANPSQFSSTPSRHGRSVSSANSPYGQYQRPQAPGGRSSGPITVREALRNAPRRPRDPGALGPYYPSQPQSLQSRGTSYNSRDDRRPGSEFMDSRSRSSTVGEPSRDPYNMGNSSSNLNDSSNNLPGGQRYQSLIPRSEADLSRPLPPQPQPQPQPRPRPRVQIPEEDECWICHGELPSRTLPNFEDLRSQHVEACIASAMQGSPPPSTTQTATSQATSSTSTTTPPVAPPSQPPTTSHQQRRTGVFPYTATEKDCVDDAECTICLEEFEVGVEMGRLECFCRFHLKCIRDWFASRPGQCPVHQHGGGY</sequence>
<evidence type="ECO:0000256" key="14">
    <source>
        <dbReference type="ARBA" id="ARBA00023136"/>
    </source>
</evidence>
<dbReference type="Pfam" id="PF13639">
    <property type="entry name" value="zf-RING_2"/>
    <property type="match status" value="1"/>
</dbReference>
<feature type="compositionally biased region" description="Polar residues" evidence="18">
    <location>
        <begin position="361"/>
        <end position="374"/>
    </location>
</feature>
<accession>A0A8H4RFX0</accession>
<dbReference type="PROSITE" id="PS50089">
    <property type="entry name" value="ZF_RING_2"/>
    <property type="match status" value="1"/>
</dbReference>
<dbReference type="GO" id="GO:0005768">
    <property type="term" value="C:endosome"/>
    <property type="evidence" value="ECO:0007669"/>
    <property type="project" value="UniProtKB-SubCell"/>
</dbReference>
<keyword evidence="22" id="KW-1185">Reference proteome</keyword>
<feature type="compositionally biased region" description="Polar residues" evidence="18">
    <location>
        <begin position="291"/>
        <end position="324"/>
    </location>
</feature>
<feature type="compositionally biased region" description="Polar residues" evidence="18">
    <location>
        <begin position="75"/>
        <end position="97"/>
    </location>
</feature>
<keyword evidence="11 17" id="KW-0863">Zinc-finger</keyword>
<feature type="compositionally biased region" description="Pro residues" evidence="18">
    <location>
        <begin position="439"/>
        <end position="451"/>
    </location>
</feature>
<evidence type="ECO:0000256" key="17">
    <source>
        <dbReference type="PROSITE-ProRule" id="PRU00175"/>
    </source>
</evidence>
<evidence type="ECO:0000256" key="13">
    <source>
        <dbReference type="ARBA" id="ARBA00022833"/>
    </source>
</evidence>
<feature type="region of interest" description="Disordered" evidence="18">
    <location>
        <begin position="494"/>
        <end position="537"/>
    </location>
</feature>
<dbReference type="PROSITE" id="PS50178">
    <property type="entry name" value="ZF_FYVE"/>
    <property type="match status" value="1"/>
</dbReference>
<comment type="pathway">
    <text evidence="5">Protein modification; protein ubiquitination.</text>
</comment>
<feature type="compositionally biased region" description="Low complexity" evidence="18">
    <location>
        <begin position="145"/>
        <end position="156"/>
    </location>
</feature>
<dbReference type="GO" id="GO:0008270">
    <property type="term" value="F:zinc ion binding"/>
    <property type="evidence" value="ECO:0007669"/>
    <property type="project" value="UniProtKB-KW"/>
</dbReference>
<feature type="compositionally biased region" description="Basic and acidic residues" evidence="18">
    <location>
        <begin position="375"/>
        <end position="390"/>
    </location>
</feature>
<keyword evidence="7" id="KW-0808">Transferase</keyword>
<evidence type="ECO:0000256" key="12">
    <source>
        <dbReference type="ARBA" id="ARBA00022786"/>
    </source>
</evidence>
<feature type="compositionally biased region" description="Low complexity" evidence="18">
    <location>
        <begin position="242"/>
        <end position="268"/>
    </location>
</feature>
<dbReference type="SMART" id="SM00064">
    <property type="entry name" value="FYVE"/>
    <property type="match status" value="1"/>
</dbReference>
<evidence type="ECO:0000256" key="11">
    <source>
        <dbReference type="ARBA" id="ARBA00022771"/>
    </source>
</evidence>
<keyword evidence="13" id="KW-0862">Zinc</keyword>
<reference evidence="21 22" key="1">
    <citation type="submission" date="2020-03" db="EMBL/GenBank/DDBJ databases">
        <title>Draft Genome Sequence of Cudoniella acicularis.</title>
        <authorList>
            <person name="Buettner E."/>
            <person name="Kellner H."/>
        </authorList>
    </citation>
    <scope>NUCLEOTIDE SEQUENCE [LARGE SCALE GENOMIC DNA]</scope>
    <source>
        <strain evidence="21 22">DSM 108380</strain>
    </source>
</reference>
<comment type="subcellular location">
    <subcellularLocation>
        <location evidence="3">Endosome</location>
    </subcellularLocation>
    <subcellularLocation>
        <location evidence="4">Lysosome</location>
    </subcellularLocation>
    <subcellularLocation>
        <location evidence="2">Membrane</location>
        <topology evidence="2">Peripheral membrane protein</topology>
    </subcellularLocation>
</comment>
<dbReference type="GO" id="GO:0016020">
    <property type="term" value="C:membrane"/>
    <property type="evidence" value="ECO:0007669"/>
    <property type="project" value="UniProtKB-SubCell"/>
</dbReference>
<dbReference type="OrthoDB" id="660555at2759"/>
<dbReference type="InterPro" id="IPR013083">
    <property type="entry name" value="Znf_RING/FYVE/PHD"/>
</dbReference>
<evidence type="ECO:0000256" key="18">
    <source>
        <dbReference type="SAM" id="MobiDB-lite"/>
    </source>
</evidence>
<evidence type="ECO:0000256" key="1">
    <source>
        <dbReference type="ARBA" id="ARBA00000900"/>
    </source>
</evidence>
<dbReference type="SUPFAM" id="SSF57903">
    <property type="entry name" value="FYVE/PHD zinc finger"/>
    <property type="match status" value="1"/>
</dbReference>
<proteinExistence type="predicted"/>
<gene>
    <name evidence="21" type="ORF">G7Y89_g10693</name>
</gene>
<dbReference type="InterPro" id="IPR051878">
    <property type="entry name" value="ZNRF_ubiq-protein_ligase"/>
</dbReference>
<name>A0A8H4RFX0_9HELO</name>
<dbReference type="InterPro" id="IPR001841">
    <property type="entry name" value="Znf_RING"/>
</dbReference>
<comment type="caution">
    <text evidence="21">The sequence shown here is derived from an EMBL/GenBank/DDBJ whole genome shotgun (WGS) entry which is preliminary data.</text>
</comment>
<dbReference type="SUPFAM" id="SSF57850">
    <property type="entry name" value="RING/U-box"/>
    <property type="match status" value="1"/>
</dbReference>
<feature type="region of interest" description="Disordered" evidence="18">
    <location>
        <begin position="50"/>
        <end position="183"/>
    </location>
</feature>
<feature type="compositionally biased region" description="Basic and acidic residues" evidence="18">
    <location>
        <begin position="62"/>
        <end position="71"/>
    </location>
</feature>
<dbReference type="InterPro" id="IPR011011">
    <property type="entry name" value="Znf_FYVE_PHD"/>
</dbReference>
<keyword evidence="15" id="KW-0458">Lysosome</keyword>
<evidence type="ECO:0000256" key="8">
    <source>
        <dbReference type="ARBA" id="ARBA00022707"/>
    </source>
</evidence>
<keyword evidence="12" id="KW-0833">Ubl conjugation pathway</keyword>
<dbReference type="Gene3D" id="3.30.40.10">
    <property type="entry name" value="Zinc/RING finger domain, C3HC4 (zinc finger)"/>
    <property type="match status" value="2"/>
</dbReference>
<keyword evidence="10" id="KW-0967">Endosome</keyword>
<feature type="compositionally biased region" description="Low complexity" evidence="18">
    <location>
        <begin position="407"/>
        <end position="419"/>
    </location>
</feature>
<evidence type="ECO:0000256" key="4">
    <source>
        <dbReference type="ARBA" id="ARBA00004371"/>
    </source>
</evidence>
<feature type="domain" description="FYVE-type" evidence="20">
    <location>
        <begin position="190"/>
        <end position="286"/>
    </location>
</feature>
<evidence type="ECO:0000256" key="15">
    <source>
        <dbReference type="ARBA" id="ARBA00023228"/>
    </source>
</evidence>
<evidence type="ECO:0000256" key="7">
    <source>
        <dbReference type="ARBA" id="ARBA00022679"/>
    </source>
</evidence>
<feature type="domain" description="RING-type" evidence="19">
    <location>
        <begin position="556"/>
        <end position="598"/>
    </location>
</feature>
<evidence type="ECO:0000256" key="3">
    <source>
        <dbReference type="ARBA" id="ARBA00004177"/>
    </source>
</evidence>
<evidence type="ECO:0000313" key="21">
    <source>
        <dbReference type="EMBL" id="KAF4627457.1"/>
    </source>
</evidence>
<evidence type="ECO:0000256" key="2">
    <source>
        <dbReference type="ARBA" id="ARBA00004170"/>
    </source>
</evidence>
<evidence type="ECO:0000256" key="9">
    <source>
        <dbReference type="ARBA" id="ARBA00022723"/>
    </source>
</evidence>
<feature type="region of interest" description="Disordered" evidence="18">
    <location>
        <begin position="239"/>
        <end position="455"/>
    </location>
</feature>
<evidence type="ECO:0000259" key="20">
    <source>
        <dbReference type="PROSITE" id="PS50178"/>
    </source>
</evidence>
<evidence type="ECO:0000256" key="16">
    <source>
        <dbReference type="ARBA" id="ARBA00023288"/>
    </source>
</evidence>